<keyword evidence="12 14" id="KW-0472">Membrane</keyword>
<comment type="function">
    <text evidence="14 15">Catalyzes the oxidation of protoporphyrinogen IX to protoporphyrin IX.</text>
</comment>
<dbReference type="Proteomes" id="UP001203338">
    <property type="component" value="Unassembled WGS sequence"/>
</dbReference>
<name>A0ABT0PGW7_9GAMM</name>
<evidence type="ECO:0000256" key="5">
    <source>
        <dbReference type="ARBA" id="ARBA00022475"/>
    </source>
</evidence>
<dbReference type="InterPro" id="IPR005265">
    <property type="entry name" value="HemJ-like"/>
</dbReference>
<comment type="subunit">
    <text evidence="14">Homodimer.</text>
</comment>
<evidence type="ECO:0000256" key="12">
    <source>
        <dbReference type="ARBA" id="ARBA00023136"/>
    </source>
</evidence>
<evidence type="ECO:0000256" key="9">
    <source>
        <dbReference type="ARBA" id="ARBA00022989"/>
    </source>
</evidence>
<evidence type="ECO:0000256" key="14">
    <source>
        <dbReference type="HAMAP-Rule" id="MF_02239"/>
    </source>
</evidence>
<evidence type="ECO:0000256" key="2">
    <source>
        <dbReference type="ARBA" id="ARBA00005073"/>
    </source>
</evidence>
<organism evidence="16 17">
    <name type="scientific">Parendozoicomonas callyspongiae</name>
    <dbReference type="NCBI Taxonomy" id="2942213"/>
    <lineage>
        <taxon>Bacteria</taxon>
        <taxon>Pseudomonadati</taxon>
        <taxon>Pseudomonadota</taxon>
        <taxon>Gammaproteobacteria</taxon>
        <taxon>Oceanospirillales</taxon>
        <taxon>Endozoicomonadaceae</taxon>
        <taxon>Parendozoicomonas</taxon>
    </lineage>
</organism>
<evidence type="ECO:0000256" key="6">
    <source>
        <dbReference type="ARBA" id="ARBA00022617"/>
    </source>
</evidence>
<gene>
    <name evidence="16" type="primary">hemJ</name>
    <name evidence="16" type="ORF">M3P05_11265</name>
</gene>
<evidence type="ECO:0000256" key="11">
    <source>
        <dbReference type="ARBA" id="ARBA00023004"/>
    </source>
</evidence>
<dbReference type="RefSeq" id="WP_249699730.1">
    <property type="nucleotide sequence ID" value="NZ_JAMFLX010000014.1"/>
</dbReference>
<keyword evidence="17" id="KW-1185">Reference proteome</keyword>
<proteinExistence type="inferred from homology"/>
<feature type="binding site" description="axial binding residue" evidence="14">
    <location>
        <position position="9"/>
    </location>
    <ligand>
        <name>heme</name>
        <dbReference type="ChEBI" id="CHEBI:30413"/>
    </ligand>
    <ligandPart>
        <name>Fe</name>
        <dbReference type="ChEBI" id="CHEBI:18248"/>
    </ligandPart>
</feature>
<keyword evidence="10 14" id="KW-0560">Oxidoreductase</keyword>
<feature type="transmembrane region" description="Helical" evidence="14">
    <location>
        <begin position="85"/>
        <end position="104"/>
    </location>
</feature>
<feature type="binding site" description="axial binding residue" evidence="14">
    <location>
        <position position="84"/>
    </location>
    <ligand>
        <name>heme</name>
        <dbReference type="ChEBI" id="CHEBI:30413"/>
    </ligand>
    <ligandPart>
        <name>Fe</name>
        <dbReference type="ChEBI" id="CHEBI:18248"/>
    </ligandPart>
</feature>
<sequence length="140" mass="16601">MFLWIKAFHLIMIVCWFAGIFYLPRLFVYHTETTDTVGDERFKVMERKLYRGIMMPSMILTVLFGLWLLYLVPSDMSQPWMHAKLSLVALLIIYHFMCGHYVKVFAQGVNTKSHKFYRVFNEIPVFMLIGIIILVVVRPF</sequence>
<comment type="similarity">
    <text evidence="3 14 15">Belongs to the HemJ family.</text>
</comment>
<feature type="transmembrane region" description="Helical" evidence="14">
    <location>
        <begin position="116"/>
        <end position="137"/>
    </location>
</feature>
<dbReference type="NCBIfam" id="TIGR00701">
    <property type="entry name" value="protoporphyrinogen oxidase HemJ"/>
    <property type="match status" value="1"/>
</dbReference>
<keyword evidence="6 14" id="KW-0349">Heme</keyword>
<comment type="caution">
    <text evidence="16">The sequence shown here is derived from an EMBL/GenBank/DDBJ whole genome shotgun (WGS) entry which is preliminary data.</text>
</comment>
<dbReference type="PANTHER" id="PTHR40255:SF1">
    <property type="entry name" value="PROTOPORPHYRINOGEN IX OXIDASE"/>
    <property type="match status" value="1"/>
</dbReference>
<evidence type="ECO:0000256" key="7">
    <source>
        <dbReference type="ARBA" id="ARBA00022692"/>
    </source>
</evidence>
<keyword evidence="9 14" id="KW-1133">Transmembrane helix</keyword>
<protein>
    <recommendedName>
        <fullName evidence="4 14">Protoporphyrinogen IX oxidase</fullName>
        <shortName evidence="14">PPO</shortName>
        <ecNumber evidence="14 15">1.3.99.-</ecNumber>
    </recommendedName>
</protein>
<accession>A0ABT0PGW7</accession>
<evidence type="ECO:0000256" key="13">
    <source>
        <dbReference type="ARBA" id="ARBA00048390"/>
    </source>
</evidence>
<reference evidence="16 17" key="1">
    <citation type="submission" date="2022-05" db="EMBL/GenBank/DDBJ databases">
        <authorList>
            <person name="Park J.-S."/>
        </authorList>
    </citation>
    <scope>NUCLEOTIDE SEQUENCE [LARGE SCALE GENOMIC DNA]</scope>
    <source>
        <strain evidence="16 17">2012CJ34-2</strain>
    </source>
</reference>
<comment type="pathway">
    <text evidence="2 14 15">Porphyrin-containing compound metabolism; protoporphyrin-IX biosynthesis; protoporphyrin-IX from protoporphyrinogen-IX: step 1/1.</text>
</comment>
<keyword evidence="5 14" id="KW-1003">Cell membrane</keyword>
<keyword evidence="11 14" id="KW-0408">Iron</keyword>
<evidence type="ECO:0000256" key="8">
    <source>
        <dbReference type="ARBA" id="ARBA00022723"/>
    </source>
</evidence>
<comment type="subcellular location">
    <subcellularLocation>
        <location evidence="1 14">Cell membrane</location>
        <topology evidence="1 14">Multi-pass membrane protein</topology>
    </subcellularLocation>
</comment>
<dbReference type="HAMAP" id="MF_02239">
    <property type="entry name" value="HemJ"/>
    <property type="match status" value="1"/>
</dbReference>
<evidence type="ECO:0000313" key="16">
    <source>
        <dbReference type="EMBL" id="MCL6270501.1"/>
    </source>
</evidence>
<dbReference type="Pfam" id="PF03653">
    <property type="entry name" value="UPF0093"/>
    <property type="match status" value="1"/>
</dbReference>
<dbReference type="PIRSF" id="PIRSF004638">
    <property type="entry name" value="UCP004638"/>
    <property type="match status" value="1"/>
</dbReference>
<feature type="transmembrane region" description="Helical" evidence="14">
    <location>
        <begin position="49"/>
        <end position="73"/>
    </location>
</feature>
<evidence type="ECO:0000256" key="15">
    <source>
        <dbReference type="PIRNR" id="PIRNR004638"/>
    </source>
</evidence>
<dbReference type="PANTHER" id="PTHR40255">
    <property type="entry name" value="UPF0093 MEMBRANE PROTEIN SLR1790"/>
    <property type="match status" value="1"/>
</dbReference>
<evidence type="ECO:0000256" key="1">
    <source>
        <dbReference type="ARBA" id="ARBA00004651"/>
    </source>
</evidence>
<keyword evidence="8 14" id="KW-0479">Metal-binding</keyword>
<feature type="transmembrane region" description="Helical" evidence="14">
    <location>
        <begin position="6"/>
        <end position="28"/>
    </location>
</feature>
<evidence type="ECO:0000256" key="10">
    <source>
        <dbReference type="ARBA" id="ARBA00023002"/>
    </source>
</evidence>
<evidence type="ECO:0000256" key="3">
    <source>
        <dbReference type="ARBA" id="ARBA00006501"/>
    </source>
</evidence>
<evidence type="ECO:0000313" key="17">
    <source>
        <dbReference type="Proteomes" id="UP001203338"/>
    </source>
</evidence>
<dbReference type="EMBL" id="JAMFLX010000014">
    <property type="protein sequence ID" value="MCL6270501.1"/>
    <property type="molecule type" value="Genomic_DNA"/>
</dbReference>
<keyword evidence="7 14" id="KW-0812">Transmembrane</keyword>
<comment type="catalytic activity">
    <reaction evidence="13 14 15">
        <text>protoporphyrinogen IX + 3 A = protoporphyrin IX + 3 AH2</text>
        <dbReference type="Rhea" id="RHEA:62000"/>
        <dbReference type="ChEBI" id="CHEBI:13193"/>
        <dbReference type="ChEBI" id="CHEBI:17499"/>
        <dbReference type="ChEBI" id="CHEBI:57306"/>
        <dbReference type="ChEBI" id="CHEBI:57307"/>
    </reaction>
</comment>
<dbReference type="EC" id="1.3.99.-" evidence="14 15"/>
<comment type="cofactor">
    <cofactor evidence="14 15">
        <name>heme b</name>
        <dbReference type="ChEBI" id="CHEBI:60344"/>
    </cofactor>
    <text evidence="14 15">Binds 1 heme b (iron(II)-protoporphyrin IX) group per subunit.</text>
</comment>
<evidence type="ECO:0000256" key="4">
    <source>
        <dbReference type="ARBA" id="ARBA00017504"/>
    </source>
</evidence>